<organism evidence="8 9">
    <name type="scientific">Pleurotus ostreatus (strain PC15)</name>
    <name type="common">Oyster mushroom</name>
    <dbReference type="NCBI Taxonomy" id="1137138"/>
    <lineage>
        <taxon>Eukaryota</taxon>
        <taxon>Fungi</taxon>
        <taxon>Dikarya</taxon>
        <taxon>Basidiomycota</taxon>
        <taxon>Agaricomycotina</taxon>
        <taxon>Agaricomycetes</taxon>
        <taxon>Agaricomycetidae</taxon>
        <taxon>Agaricales</taxon>
        <taxon>Pleurotineae</taxon>
        <taxon>Pleurotaceae</taxon>
        <taxon>Pleurotus</taxon>
    </lineage>
</organism>
<dbReference type="Gene3D" id="2.60.40.790">
    <property type="match status" value="1"/>
</dbReference>
<dbReference type="InterPro" id="IPR007081">
    <property type="entry name" value="RNA_pol_Rpb1_5"/>
</dbReference>
<dbReference type="InterPro" id="IPR045867">
    <property type="entry name" value="DNA-dir_RpoC_beta_prime"/>
</dbReference>
<evidence type="ECO:0000256" key="1">
    <source>
        <dbReference type="ARBA" id="ARBA00012418"/>
    </source>
</evidence>
<evidence type="ECO:0000313" key="9">
    <source>
        <dbReference type="Proteomes" id="UP000027073"/>
    </source>
</evidence>
<dbReference type="STRING" id="1137138.A0A067P5C1"/>
<reference evidence="9" key="1">
    <citation type="journal article" date="2014" name="Proc. Natl. Acad. Sci. U.S.A.">
        <title>Extensive sampling of basidiomycete genomes demonstrates inadequacy of the white-rot/brown-rot paradigm for wood decay fungi.</title>
        <authorList>
            <person name="Riley R."/>
            <person name="Salamov A.A."/>
            <person name="Brown D.W."/>
            <person name="Nagy L.G."/>
            <person name="Floudas D."/>
            <person name="Held B.W."/>
            <person name="Levasseur A."/>
            <person name="Lombard V."/>
            <person name="Morin E."/>
            <person name="Otillar R."/>
            <person name="Lindquist E.A."/>
            <person name="Sun H."/>
            <person name="LaButti K.M."/>
            <person name="Schmutz J."/>
            <person name="Jabbour D."/>
            <person name="Luo H."/>
            <person name="Baker S.E."/>
            <person name="Pisabarro A.G."/>
            <person name="Walton J.D."/>
            <person name="Blanchette R.A."/>
            <person name="Henrissat B."/>
            <person name="Martin F."/>
            <person name="Cullen D."/>
            <person name="Hibbett D.S."/>
            <person name="Grigoriev I.V."/>
        </authorList>
    </citation>
    <scope>NUCLEOTIDE SEQUENCE [LARGE SCALE GENOMIC DNA]</scope>
    <source>
        <strain evidence="9">PC15</strain>
    </source>
</reference>
<feature type="compositionally biased region" description="Polar residues" evidence="6">
    <location>
        <begin position="124"/>
        <end position="136"/>
    </location>
</feature>
<dbReference type="GO" id="GO:0006351">
    <property type="term" value="P:DNA-templated transcription"/>
    <property type="evidence" value="ECO:0007669"/>
    <property type="project" value="InterPro"/>
</dbReference>
<dbReference type="EMBL" id="KL198006">
    <property type="protein sequence ID" value="KDQ31612.1"/>
    <property type="molecule type" value="Genomic_DNA"/>
</dbReference>
<keyword evidence="4" id="KW-0548">Nucleotidyltransferase</keyword>
<evidence type="ECO:0000256" key="3">
    <source>
        <dbReference type="ARBA" id="ARBA00022679"/>
    </source>
</evidence>
<evidence type="ECO:0000256" key="4">
    <source>
        <dbReference type="ARBA" id="ARBA00022695"/>
    </source>
</evidence>
<dbReference type="OrthoDB" id="10599881at2759"/>
<dbReference type="EC" id="2.7.7.6" evidence="1"/>
<dbReference type="Gene3D" id="6.10.250.2940">
    <property type="match status" value="1"/>
</dbReference>
<feature type="region of interest" description="Disordered" evidence="6">
    <location>
        <begin position="53"/>
        <end position="176"/>
    </location>
</feature>
<gene>
    <name evidence="8" type="ORF">PLEOSDRAFT_156268</name>
</gene>
<dbReference type="PANTHER" id="PTHR19376:SF37">
    <property type="entry name" value="DNA-DIRECTED RNA POLYMERASE II SUBUNIT RPB1"/>
    <property type="match status" value="1"/>
</dbReference>
<dbReference type="GO" id="GO:0003899">
    <property type="term" value="F:DNA-directed RNA polymerase activity"/>
    <property type="evidence" value="ECO:0007669"/>
    <property type="project" value="UniProtKB-EC"/>
</dbReference>
<dbReference type="GO" id="GO:0003677">
    <property type="term" value="F:DNA binding"/>
    <property type="evidence" value="ECO:0007669"/>
    <property type="project" value="InterPro"/>
</dbReference>
<dbReference type="Proteomes" id="UP000027073">
    <property type="component" value="Unassembled WGS sequence"/>
</dbReference>
<dbReference type="VEuPathDB" id="FungiDB:PLEOSDRAFT_156268"/>
<dbReference type="GO" id="GO:0005665">
    <property type="term" value="C:RNA polymerase II, core complex"/>
    <property type="evidence" value="ECO:0007669"/>
    <property type="project" value="TreeGrafter"/>
</dbReference>
<feature type="compositionally biased region" description="Polar residues" evidence="6">
    <location>
        <begin position="160"/>
        <end position="173"/>
    </location>
</feature>
<feature type="compositionally biased region" description="Low complexity" evidence="6">
    <location>
        <begin position="114"/>
        <end position="123"/>
    </location>
</feature>
<dbReference type="AlphaFoldDB" id="A0A067P5C1"/>
<feature type="domain" description="RNA polymerase Rpb1" evidence="7">
    <location>
        <begin position="293"/>
        <end position="339"/>
    </location>
</feature>
<evidence type="ECO:0000256" key="2">
    <source>
        <dbReference type="ARBA" id="ARBA00022478"/>
    </source>
</evidence>
<dbReference type="Pfam" id="PF04998">
    <property type="entry name" value="RNA_pol_Rpb1_5"/>
    <property type="match status" value="1"/>
</dbReference>
<dbReference type="PANTHER" id="PTHR19376">
    <property type="entry name" value="DNA-DIRECTED RNA POLYMERASE"/>
    <property type="match status" value="1"/>
</dbReference>
<keyword evidence="5" id="KW-0804">Transcription</keyword>
<name>A0A067P5C1_PLEO1</name>
<evidence type="ECO:0000256" key="6">
    <source>
        <dbReference type="SAM" id="MobiDB-lite"/>
    </source>
</evidence>
<keyword evidence="3" id="KW-0808">Transferase</keyword>
<dbReference type="HOGENOM" id="CLU_540922_0_0_1"/>
<proteinExistence type="predicted"/>
<feature type="compositionally biased region" description="Basic and acidic residues" evidence="6">
    <location>
        <begin position="58"/>
        <end position="83"/>
    </location>
</feature>
<sequence>MSWAQPEQIEFLNSRVQEFQDSMDSKSDRTKFWERLRTDWKAKWDLSAKQSKRFSTHFRQEMRNRGADRKAVNKATKPAEKAAPKRTPRITPSGKPTPRIIPGDLIEVHRQRSRSPSSSDYSPTAAQSPLRVQSPTPAKDSPTAVSSDLFGDSPAPTPHTHVSTELVPSSQSPGVPVLPPARVWSRELTKSLAFHLELPGIARDDVDLIVQGQMLSVSAQTNNVAYQWSKDVGGQVVPESVRAGLADGELRIIVNVDCTVEVNKNWTNFHVSDVPHFLDSTQLPRSSSTPWPGREGLIDTAVKTAETGYIQRRLVKALEDVQVCCDGTVRNSLGDLIQFDIAIFGVNHAQFKHNYHVDVVDPAGGFLPGVLQVGVDDSSPELQAKLDEEFAQPCMQTALPSPRAAWKPTRILEKDQAGRRGRCDVPTTVWAAGMPARIEGSALRAPRYPVRMPALLPIPLRCYTHGLLEAAFLASVSPLLALEPAARADCSFLRSLYRMLVQGS</sequence>
<accession>A0A067P5C1</accession>
<dbReference type="SUPFAM" id="SSF64484">
    <property type="entry name" value="beta and beta-prime subunits of DNA dependent RNA-polymerase"/>
    <property type="match status" value="1"/>
</dbReference>
<dbReference type="SUPFAM" id="SSF49764">
    <property type="entry name" value="HSP20-like chaperones"/>
    <property type="match status" value="1"/>
</dbReference>
<dbReference type="InParanoid" id="A0A067P5C1"/>
<evidence type="ECO:0000259" key="7">
    <source>
        <dbReference type="Pfam" id="PF04998"/>
    </source>
</evidence>
<evidence type="ECO:0000256" key="5">
    <source>
        <dbReference type="ARBA" id="ARBA00023163"/>
    </source>
</evidence>
<evidence type="ECO:0000313" key="8">
    <source>
        <dbReference type="EMBL" id="KDQ31612.1"/>
    </source>
</evidence>
<protein>
    <recommendedName>
        <fullName evidence="1">DNA-directed RNA polymerase</fullName>
        <ecNumber evidence="1">2.7.7.6</ecNumber>
    </recommendedName>
</protein>
<dbReference type="CDD" id="cd00298">
    <property type="entry name" value="ACD_sHsps_p23-like"/>
    <property type="match status" value="1"/>
</dbReference>
<dbReference type="InterPro" id="IPR008978">
    <property type="entry name" value="HSP20-like_chaperone"/>
</dbReference>
<keyword evidence="2" id="KW-0240">DNA-directed RNA polymerase</keyword>